<keyword evidence="2" id="KW-0789">Thiol protease inhibitor</keyword>
<dbReference type="Gene3D" id="3.10.450.10">
    <property type="match status" value="3"/>
</dbReference>
<evidence type="ECO:0000256" key="1">
    <source>
        <dbReference type="ARBA" id="ARBA00022690"/>
    </source>
</evidence>
<dbReference type="FunFam" id="3.10.450.10:FF:000002">
    <property type="entry name" value="Kininogen 1"/>
    <property type="match status" value="2"/>
</dbReference>
<dbReference type="InterPro" id="IPR027358">
    <property type="entry name" value="Kininogen-type_cystatin_dom"/>
</dbReference>
<dbReference type="PANTHER" id="PTHR13814">
    <property type="entry name" value="FETUIN"/>
    <property type="match status" value="1"/>
</dbReference>
<dbReference type="Pfam" id="PF00031">
    <property type="entry name" value="Cystatin"/>
    <property type="match status" value="3"/>
</dbReference>
<dbReference type="SMART" id="SM00043">
    <property type="entry name" value="CY"/>
    <property type="match status" value="3"/>
</dbReference>
<feature type="region of interest" description="Disordered" evidence="6">
    <location>
        <begin position="395"/>
        <end position="471"/>
    </location>
</feature>
<feature type="domain" description="Cystatin kininogen-type" evidence="8">
    <location>
        <begin position="28"/>
        <end position="132"/>
    </location>
</feature>
<gene>
    <name evidence="9" type="ORF">GDO78_016289</name>
</gene>
<dbReference type="Proteomes" id="UP000770717">
    <property type="component" value="Unassembled WGS sequence"/>
</dbReference>
<comment type="caution">
    <text evidence="9">The sequence shown here is derived from an EMBL/GenBank/DDBJ whole genome shotgun (WGS) entry which is preliminary data.</text>
</comment>
<keyword evidence="10" id="KW-1185">Reference proteome</keyword>
<evidence type="ECO:0000256" key="7">
    <source>
        <dbReference type="SAM" id="SignalP"/>
    </source>
</evidence>
<protein>
    <recommendedName>
        <fullName evidence="8">Cystatin kininogen-type domain-containing protein</fullName>
    </recommendedName>
</protein>
<evidence type="ECO:0000259" key="8">
    <source>
        <dbReference type="PROSITE" id="PS51647"/>
    </source>
</evidence>
<dbReference type="InterPro" id="IPR046350">
    <property type="entry name" value="Cystatin_sf"/>
</dbReference>
<dbReference type="CDD" id="cd00042">
    <property type="entry name" value="CY"/>
    <property type="match status" value="2"/>
</dbReference>
<proteinExistence type="predicted"/>
<name>A0A8J6ECV2_ELECQ</name>
<dbReference type="GO" id="GO:0005576">
    <property type="term" value="C:extracellular region"/>
    <property type="evidence" value="ECO:0007669"/>
    <property type="project" value="TreeGrafter"/>
</dbReference>
<dbReference type="SUPFAM" id="SSF54403">
    <property type="entry name" value="Cystatin/monellin"/>
    <property type="match status" value="3"/>
</dbReference>
<feature type="compositionally biased region" description="Polar residues" evidence="6">
    <location>
        <begin position="395"/>
        <end position="405"/>
    </location>
</feature>
<dbReference type="EMBL" id="WNTK01001912">
    <property type="protein sequence ID" value="KAG9466676.1"/>
    <property type="molecule type" value="Genomic_DNA"/>
</dbReference>
<dbReference type="GO" id="GO:0004869">
    <property type="term" value="F:cysteine-type endopeptidase inhibitor activity"/>
    <property type="evidence" value="ECO:0007669"/>
    <property type="project" value="InterPro"/>
</dbReference>
<dbReference type="PROSITE" id="PS51647">
    <property type="entry name" value="CYSTATIN_KININOGEN"/>
    <property type="match status" value="2"/>
</dbReference>
<sequence length="585" mass="65549">MRLLHFVFLFSYCLLGSANQANADEADCDDQNVFQAADEVLRSFNGAKEDGNQFVLYRITEARKKEENGRVHIFMKFKIQESVCQVKNGIDWQRCAFKANEADCGECSAHVVVNTESKNEIISQNCSTTKVLEPTVTVVHHPCLGCFHAIDTKSDTLLPILHAAIEKMNRVGNHQFHFDLENITKAEKQVVHGWNYKLEYEIRQTNCSKSLFPIWSPEKCSVDKNGQDGYCKTKVFVTPNEEIKDIHLGCHSSAGFCLSCPEQVEKNDPELLNMLKKFIEEYNSQSNHTNLYKVQSIATASKRLVLNKQQYQVGFNIQETNCSKSKLSVPREECDTEPLSNKQKKLFCEANINVGNETVDILPGYRCNVFVPNVGVRITIRGFSPLRSIPSLAMSQRRISSSFKNSKGKENGPNHKEEKHGKKQKKDKTEKGGGKHNGKHDHSSEESAENDRPKPAVLPRPTQQAIPPVPEIDTSVLVTASEQTNPTNADNGYNPPLTQPPAPFTPSLSHSLPLLPAVPGKEETYPNIHETVTSVLPVLEPEVVPKCPGKLWQPLLPSLQITTDKPFILEDLILDDVELQLEAKK</sequence>
<accession>A0A8J6ECV2</accession>
<evidence type="ECO:0000256" key="5">
    <source>
        <dbReference type="ARBA" id="ARBA00023180"/>
    </source>
</evidence>
<evidence type="ECO:0000313" key="9">
    <source>
        <dbReference type="EMBL" id="KAG9466676.1"/>
    </source>
</evidence>
<reference evidence="9" key="1">
    <citation type="thesis" date="2020" institute="ProQuest LLC" country="789 East Eisenhower Parkway, Ann Arbor, MI, USA">
        <title>Comparative Genomics and Chromosome Evolution.</title>
        <authorList>
            <person name="Mudd A.B."/>
        </authorList>
    </citation>
    <scope>NUCLEOTIDE SEQUENCE</scope>
    <source>
        <strain evidence="9">HN-11 Male</strain>
        <tissue evidence="9">Kidney and liver</tissue>
    </source>
</reference>
<dbReference type="OrthoDB" id="9937817at2759"/>
<keyword evidence="4" id="KW-1015">Disulfide bond</keyword>
<feature type="compositionally biased region" description="Basic and acidic residues" evidence="6">
    <location>
        <begin position="440"/>
        <end position="454"/>
    </location>
</feature>
<feature type="chain" id="PRO_5035293428" description="Cystatin kininogen-type domain-containing protein" evidence="7">
    <location>
        <begin position="24"/>
        <end position="585"/>
    </location>
</feature>
<keyword evidence="5" id="KW-0325">Glycoprotein</keyword>
<dbReference type="PANTHER" id="PTHR13814:SF12">
    <property type="entry name" value="KININOGEN-1"/>
    <property type="match status" value="1"/>
</dbReference>
<evidence type="ECO:0000256" key="6">
    <source>
        <dbReference type="SAM" id="MobiDB-lite"/>
    </source>
</evidence>
<evidence type="ECO:0000256" key="4">
    <source>
        <dbReference type="ARBA" id="ARBA00023157"/>
    </source>
</evidence>
<keyword evidence="3 7" id="KW-0732">Signal</keyword>
<keyword evidence="1" id="KW-0646">Protease inhibitor</keyword>
<evidence type="ECO:0000313" key="10">
    <source>
        <dbReference type="Proteomes" id="UP000770717"/>
    </source>
</evidence>
<dbReference type="AlphaFoldDB" id="A0A8J6ECV2"/>
<dbReference type="InterPro" id="IPR050735">
    <property type="entry name" value="Kininogen_Fetuin_HRG"/>
</dbReference>
<feature type="signal peptide" evidence="7">
    <location>
        <begin position="1"/>
        <end position="23"/>
    </location>
</feature>
<feature type="compositionally biased region" description="Basic and acidic residues" evidence="6">
    <location>
        <begin position="407"/>
        <end position="420"/>
    </location>
</feature>
<organism evidence="9 10">
    <name type="scientific">Eleutherodactylus coqui</name>
    <name type="common">Puerto Rican coqui</name>
    <dbReference type="NCBI Taxonomy" id="57060"/>
    <lineage>
        <taxon>Eukaryota</taxon>
        <taxon>Metazoa</taxon>
        <taxon>Chordata</taxon>
        <taxon>Craniata</taxon>
        <taxon>Vertebrata</taxon>
        <taxon>Euteleostomi</taxon>
        <taxon>Amphibia</taxon>
        <taxon>Batrachia</taxon>
        <taxon>Anura</taxon>
        <taxon>Neobatrachia</taxon>
        <taxon>Hyloidea</taxon>
        <taxon>Eleutherodactylidae</taxon>
        <taxon>Eleutherodactylinae</taxon>
        <taxon>Eleutherodactylus</taxon>
        <taxon>Eleutherodactylus</taxon>
    </lineage>
</organism>
<feature type="domain" description="Cystatin kininogen-type" evidence="8">
    <location>
        <begin position="152"/>
        <end position="256"/>
    </location>
</feature>
<evidence type="ECO:0000256" key="3">
    <source>
        <dbReference type="ARBA" id="ARBA00022729"/>
    </source>
</evidence>
<evidence type="ECO:0000256" key="2">
    <source>
        <dbReference type="ARBA" id="ARBA00022704"/>
    </source>
</evidence>
<dbReference type="InterPro" id="IPR000010">
    <property type="entry name" value="Cystatin_dom"/>
</dbReference>